<feature type="compositionally biased region" description="Polar residues" evidence="1">
    <location>
        <begin position="49"/>
        <end position="61"/>
    </location>
</feature>
<dbReference type="EMBL" id="CP110427">
    <property type="protein sequence ID" value="WAQ86507.1"/>
    <property type="molecule type" value="Genomic_DNA"/>
</dbReference>
<dbReference type="Proteomes" id="UP001164743">
    <property type="component" value="Chromosome 7A"/>
</dbReference>
<sequence>MDSLENRPDNHTHTSVTLNLVYQFQAKLFAEAHDFKIPRENRSSDEATTEQGTSRVLNESQ</sequence>
<gene>
    <name evidence="2" type="ORF">PtA15_7A233</name>
</gene>
<reference evidence="2" key="1">
    <citation type="submission" date="2022-10" db="EMBL/GenBank/DDBJ databases">
        <title>Puccinia triticina Genome sequencing and assembly.</title>
        <authorList>
            <person name="Li C."/>
        </authorList>
    </citation>
    <scope>NUCLEOTIDE SEQUENCE</scope>
    <source>
        <strain evidence="2">Pt15</strain>
    </source>
</reference>
<organism evidence="2 3">
    <name type="scientific">Puccinia triticina</name>
    <dbReference type="NCBI Taxonomy" id="208348"/>
    <lineage>
        <taxon>Eukaryota</taxon>
        <taxon>Fungi</taxon>
        <taxon>Dikarya</taxon>
        <taxon>Basidiomycota</taxon>
        <taxon>Pucciniomycotina</taxon>
        <taxon>Pucciniomycetes</taxon>
        <taxon>Pucciniales</taxon>
        <taxon>Pucciniaceae</taxon>
        <taxon>Puccinia</taxon>
    </lineage>
</organism>
<name>A0ABY7CRA6_9BASI</name>
<evidence type="ECO:0000256" key="1">
    <source>
        <dbReference type="SAM" id="MobiDB-lite"/>
    </source>
</evidence>
<keyword evidence="3" id="KW-1185">Reference proteome</keyword>
<evidence type="ECO:0000313" key="2">
    <source>
        <dbReference type="EMBL" id="WAQ86507.1"/>
    </source>
</evidence>
<protein>
    <submittedName>
        <fullName evidence="2">Uncharacterized protein</fullName>
    </submittedName>
</protein>
<dbReference type="GeneID" id="77811714"/>
<evidence type="ECO:0000313" key="3">
    <source>
        <dbReference type="Proteomes" id="UP001164743"/>
    </source>
</evidence>
<accession>A0ABY7CRA6</accession>
<proteinExistence type="predicted"/>
<feature type="region of interest" description="Disordered" evidence="1">
    <location>
        <begin position="38"/>
        <end position="61"/>
    </location>
</feature>
<dbReference type="RefSeq" id="XP_053022062.1">
    <property type="nucleotide sequence ID" value="XM_053170819.1"/>
</dbReference>